<dbReference type="InterPro" id="IPR042655">
    <property type="entry name" value="LRC72"/>
</dbReference>
<dbReference type="Gene3D" id="3.80.10.10">
    <property type="entry name" value="Ribonuclease Inhibitor"/>
    <property type="match status" value="1"/>
</dbReference>
<accession>A0A401S9T4</accession>
<evidence type="ECO:0000256" key="1">
    <source>
        <dbReference type="SAM" id="MobiDB-lite"/>
    </source>
</evidence>
<dbReference type="PANTHER" id="PTHR46759:SF2">
    <property type="match status" value="1"/>
</dbReference>
<dbReference type="AlphaFoldDB" id="A0A401S9T4"/>
<protein>
    <submittedName>
        <fullName evidence="2">Uncharacterized protein</fullName>
    </submittedName>
</protein>
<dbReference type="OMA" id="TIMTHED"/>
<dbReference type="InterPro" id="IPR032675">
    <property type="entry name" value="LRR_dom_sf"/>
</dbReference>
<evidence type="ECO:0000313" key="2">
    <source>
        <dbReference type="EMBL" id="GCC27124.1"/>
    </source>
</evidence>
<gene>
    <name evidence="2" type="ORF">chiPu_0005546</name>
</gene>
<reference evidence="2 3" key="1">
    <citation type="journal article" date="2018" name="Nat. Ecol. Evol.">
        <title>Shark genomes provide insights into elasmobranch evolution and the origin of vertebrates.</title>
        <authorList>
            <person name="Hara Y"/>
            <person name="Yamaguchi K"/>
            <person name="Onimaru K"/>
            <person name="Kadota M"/>
            <person name="Koyanagi M"/>
            <person name="Keeley SD"/>
            <person name="Tatsumi K"/>
            <person name="Tanaka K"/>
            <person name="Motone F"/>
            <person name="Kageyama Y"/>
            <person name="Nozu R"/>
            <person name="Adachi N"/>
            <person name="Nishimura O"/>
            <person name="Nakagawa R"/>
            <person name="Tanegashima C"/>
            <person name="Kiyatake I"/>
            <person name="Matsumoto R"/>
            <person name="Murakumo K"/>
            <person name="Nishida K"/>
            <person name="Terakita A"/>
            <person name="Kuratani S"/>
            <person name="Sato K"/>
            <person name="Hyodo S Kuraku.S."/>
        </authorList>
    </citation>
    <scope>NUCLEOTIDE SEQUENCE [LARGE SCALE GENOMIC DNA]</scope>
</reference>
<dbReference type="PANTHER" id="PTHR46759">
    <property type="entry name" value="LEUCINE-RICH REPEAT-CONTAINING PROTEIN 72"/>
    <property type="match status" value="1"/>
</dbReference>
<sequence length="578" mass="66192">MEVENLECCPQLWKVDLSNNKIKGLDGLKRFIALGTLDLSGNLLTWKELQKIRHIQILDLQLYGNPELQNDIHYRVHVPPSAVNHRDTGMYQPYNYRGGNNLYNELYLTLHFLLLEIRQRGSPQYTPMRSVSKWNMHYKQCCNFLASETVLLFAVVPYFYNYIGKNARVNNILYLATGESDFVIKILEILQGKNSQETGVKKVLEQASEFVIQKVHEFHYHKRTQCCKHKWVRQLSFTLQANKIVPNKSVVEFFQTSENLHQGIRNLPDKTENKTSIKCPDEPEVTCRIPGSPVETAITEINQQIQVMRCDTQEACEKFKVKKKLKKYSAAVNSGTKIVPTATSNLTEISGTSKEQKEQAKNKERESIQIKGKSLMSTLERDNLQSAEMGKLSYLSLQCEEKEKIPPNIGTKLMDENEKACSESQANCKSKVMSTVFADCIENSQTSEKQNEEVKNKESFNRPDSVSSYQEECIEAWKSTSPETSEHTVKSTKSEGANDLHEKFIPENQLKRETCRTLSIISLNGFTVASKTSLPFKSDNIYGPQNLQLHRKDRKRNSTLHSLSKQNEVKLTQSLKLF</sequence>
<keyword evidence="3" id="KW-1185">Reference proteome</keyword>
<dbReference type="Proteomes" id="UP000287033">
    <property type="component" value="Unassembled WGS sequence"/>
</dbReference>
<comment type="caution">
    <text evidence="2">The sequence shown here is derived from an EMBL/GenBank/DDBJ whole genome shotgun (WGS) entry which is preliminary data.</text>
</comment>
<dbReference type="SUPFAM" id="SSF52058">
    <property type="entry name" value="L domain-like"/>
    <property type="match status" value="1"/>
</dbReference>
<feature type="region of interest" description="Disordered" evidence="1">
    <location>
        <begin position="446"/>
        <end position="465"/>
    </location>
</feature>
<dbReference type="OrthoDB" id="9950707at2759"/>
<dbReference type="STRING" id="137246.A0A401S9T4"/>
<organism evidence="2 3">
    <name type="scientific">Chiloscyllium punctatum</name>
    <name type="common">Brownbanded bambooshark</name>
    <name type="synonym">Hemiscyllium punctatum</name>
    <dbReference type="NCBI Taxonomy" id="137246"/>
    <lineage>
        <taxon>Eukaryota</taxon>
        <taxon>Metazoa</taxon>
        <taxon>Chordata</taxon>
        <taxon>Craniata</taxon>
        <taxon>Vertebrata</taxon>
        <taxon>Chondrichthyes</taxon>
        <taxon>Elasmobranchii</taxon>
        <taxon>Galeomorphii</taxon>
        <taxon>Galeoidea</taxon>
        <taxon>Orectolobiformes</taxon>
        <taxon>Hemiscylliidae</taxon>
        <taxon>Chiloscyllium</taxon>
    </lineage>
</organism>
<name>A0A401S9T4_CHIPU</name>
<dbReference type="EMBL" id="BEZZ01000151">
    <property type="protein sequence ID" value="GCC27124.1"/>
    <property type="molecule type" value="Genomic_DNA"/>
</dbReference>
<feature type="compositionally biased region" description="Basic and acidic residues" evidence="1">
    <location>
        <begin position="449"/>
        <end position="461"/>
    </location>
</feature>
<proteinExistence type="predicted"/>
<evidence type="ECO:0000313" key="3">
    <source>
        <dbReference type="Proteomes" id="UP000287033"/>
    </source>
</evidence>